<dbReference type="SUPFAM" id="SSF52151">
    <property type="entry name" value="FabD/lysophospholipase-like"/>
    <property type="match status" value="1"/>
</dbReference>
<dbReference type="GO" id="GO:0016787">
    <property type="term" value="F:hydrolase activity"/>
    <property type="evidence" value="ECO:0007669"/>
    <property type="project" value="UniProtKB-UniRule"/>
</dbReference>
<keyword evidence="1 4" id="KW-0378">Hydrolase</keyword>
<protein>
    <submittedName>
        <fullName evidence="6">Patatin-like phospholipase family protein</fullName>
    </submittedName>
</protein>
<dbReference type="EMBL" id="CP070608">
    <property type="protein sequence ID" value="QSE97977.1"/>
    <property type="molecule type" value="Genomic_DNA"/>
</dbReference>
<evidence type="ECO:0000259" key="5">
    <source>
        <dbReference type="PROSITE" id="PS51635"/>
    </source>
</evidence>
<dbReference type="InterPro" id="IPR016035">
    <property type="entry name" value="Acyl_Trfase/lysoPLipase"/>
</dbReference>
<gene>
    <name evidence="6" type="ORF">JR347_02525</name>
</gene>
<keyword evidence="7" id="KW-1185">Reference proteome</keyword>
<feature type="domain" description="PNPLA" evidence="5">
    <location>
        <begin position="7"/>
        <end position="167"/>
    </location>
</feature>
<feature type="active site" description="Nucleophile" evidence="4">
    <location>
        <position position="40"/>
    </location>
</feature>
<dbReference type="AlphaFoldDB" id="A0A975A1Y9"/>
<keyword evidence="2 4" id="KW-0442">Lipid degradation</keyword>
<reference evidence="6" key="1">
    <citation type="submission" date="2021-02" db="EMBL/GenBank/DDBJ databases">
        <title>Fulvivirga sp. S481 isolated from sea water.</title>
        <authorList>
            <person name="Bae S.S."/>
            <person name="Baek K."/>
        </authorList>
    </citation>
    <scope>NUCLEOTIDE SEQUENCE</scope>
    <source>
        <strain evidence="6">S481</strain>
    </source>
</reference>
<dbReference type="PANTHER" id="PTHR14226:SF76">
    <property type="entry name" value="NTE FAMILY PROTEIN RSSA"/>
    <property type="match status" value="1"/>
</dbReference>
<dbReference type="Pfam" id="PF01734">
    <property type="entry name" value="Patatin"/>
    <property type="match status" value="1"/>
</dbReference>
<feature type="short sequence motif" description="DGA/G" evidence="4">
    <location>
        <begin position="154"/>
        <end position="156"/>
    </location>
</feature>
<evidence type="ECO:0000256" key="1">
    <source>
        <dbReference type="ARBA" id="ARBA00022801"/>
    </source>
</evidence>
<sequence length="285" mass="31614">MGKSVALVLSSGGARGVAHIGVIEGLLEEGFEITSISGSSMGAVVGGVYAAGKLKEYKEWICNLDRFDVFKLLDFTLSTQGFVRGEKVFNEMKKFIEEQNIEDLGIPLSVIATDIVNKKEVVFKKGSLYQALRASAAVPSVLKPSLIDDIELVDGGVINPLPVKHVKRKKGDILVISDVNANIKNTMKKPEPKKGSALADLLEKWNSFFPEKKKNKRLSYFDLITYSVDLMQDRISDYIIEESKPEMVVKISRDTCGTFEFHRAEQVLEHGKKQFKKALNDSGLK</sequence>
<feature type="short sequence motif" description="GXSXG" evidence="4">
    <location>
        <begin position="38"/>
        <end position="42"/>
    </location>
</feature>
<dbReference type="InterPro" id="IPR050301">
    <property type="entry name" value="NTE"/>
</dbReference>
<evidence type="ECO:0000256" key="2">
    <source>
        <dbReference type="ARBA" id="ARBA00022963"/>
    </source>
</evidence>
<dbReference type="KEGG" id="fuv:JR347_02525"/>
<name>A0A975A1Y9_9BACT</name>
<comment type="caution">
    <text evidence="4">Lacks conserved residue(s) required for the propagation of feature annotation.</text>
</comment>
<dbReference type="Gene3D" id="3.40.1090.10">
    <property type="entry name" value="Cytosolic phospholipase A2 catalytic domain"/>
    <property type="match status" value="1"/>
</dbReference>
<evidence type="ECO:0000313" key="6">
    <source>
        <dbReference type="EMBL" id="QSE97977.1"/>
    </source>
</evidence>
<dbReference type="PANTHER" id="PTHR14226">
    <property type="entry name" value="NEUROPATHY TARGET ESTERASE/SWISS CHEESE D.MELANOGASTER"/>
    <property type="match status" value="1"/>
</dbReference>
<feature type="active site" description="Proton acceptor" evidence="4">
    <location>
        <position position="154"/>
    </location>
</feature>
<accession>A0A975A1Y9</accession>
<evidence type="ECO:0000313" key="7">
    <source>
        <dbReference type="Proteomes" id="UP000662783"/>
    </source>
</evidence>
<proteinExistence type="predicted"/>
<keyword evidence="3 4" id="KW-0443">Lipid metabolism</keyword>
<evidence type="ECO:0000256" key="3">
    <source>
        <dbReference type="ARBA" id="ARBA00023098"/>
    </source>
</evidence>
<dbReference type="InterPro" id="IPR002641">
    <property type="entry name" value="PNPLA_dom"/>
</dbReference>
<evidence type="ECO:0000256" key="4">
    <source>
        <dbReference type="PROSITE-ProRule" id="PRU01161"/>
    </source>
</evidence>
<dbReference type="PROSITE" id="PS51635">
    <property type="entry name" value="PNPLA"/>
    <property type="match status" value="1"/>
</dbReference>
<dbReference type="GO" id="GO:0016042">
    <property type="term" value="P:lipid catabolic process"/>
    <property type="evidence" value="ECO:0007669"/>
    <property type="project" value="UniProtKB-UniRule"/>
</dbReference>
<dbReference type="Proteomes" id="UP000662783">
    <property type="component" value="Chromosome"/>
</dbReference>
<dbReference type="RefSeq" id="WP_205722485.1">
    <property type="nucleotide sequence ID" value="NZ_CP070608.1"/>
</dbReference>
<organism evidence="6 7">
    <name type="scientific">Fulvivirga lutea</name>
    <dbReference type="NCBI Taxonomy" id="2810512"/>
    <lineage>
        <taxon>Bacteria</taxon>
        <taxon>Pseudomonadati</taxon>
        <taxon>Bacteroidota</taxon>
        <taxon>Cytophagia</taxon>
        <taxon>Cytophagales</taxon>
        <taxon>Fulvivirgaceae</taxon>
        <taxon>Fulvivirga</taxon>
    </lineage>
</organism>